<evidence type="ECO:0000256" key="5">
    <source>
        <dbReference type="ARBA" id="ARBA00022525"/>
    </source>
</evidence>
<sequence>MTNPKLASVTRKFSGPLAWLSVPFVVLSVLLLLHLTHAADASWCCANRDVDSVPLFPLLTRLRDSAVELVFGSHPSKADARVSAFDGSSAKYANELVLRFNVTTPDEETALAEAATRLFLDVWAFGNDFVDVRLRSDEIGPLLGLLPDSLQSSQSTLIPDLAAAVHQSLPLKSRIDGTEAEGAPWAASKPLSAEDNLFFKDYQPFPVIVRWMRLLEAMFPSYVKFLTIGKSFEGRDIPGLRVGLPSLSTADTPRKTVVITGGLHAREWISISTVNYLAWSFIASFGKERMVTKLLSEFDLLFLPALNPDGLEYTWKTDRLWRKSRQSTNVRFCQGLDLDRAFGHQWDDSQVRNDPCSESYGGEKPFQAVEAEQLASWARNESSHKTSFVGFVDLHSYSQEILYPYSSSCVVEPPNLENLEEVAAGIARAIRISNGESYAVMPACEGAVATAATRQSPSKLRVESGGGSAIDWFYHEMGARFSYQIKLRDTGSYGFLLPKEQIIPAGEETFNAMKYFGDYLLGNNGIEGGRSSQRNGPKDHGSASRKDKDMTMELRKRKHARR</sequence>
<dbReference type="PROSITE" id="PS00133">
    <property type="entry name" value="CARBOXYPEPT_ZN_2"/>
    <property type="match status" value="1"/>
</dbReference>
<keyword evidence="19" id="KW-0121">Carboxypeptidase</keyword>
<keyword evidence="6" id="KW-0926">Vacuole</keyword>
<keyword evidence="8 17" id="KW-0732">Signal</keyword>
<dbReference type="PANTHER" id="PTHR11705">
    <property type="entry name" value="PROTEASE FAMILY M14 CARBOXYPEPTIDASE A,B"/>
    <property type="match status" value="1"/>
</dbReference>
<dbReference type="GO" id="GO:0006508">
    <property type="term" value="P:proteolysis"/>
    <property type="evidence" value="ECO:0007669"/>
    <property type="project" value="InterPro"/>
</dbReference>
<evidence type="ECO:0000256" key="15">
    <source>
        <dbReference type="PROSITE-ProRule" id="PRU01379"/>
    </source>
</evidence>
<feature type="signal peptide" evidence="17">
    <location>
        <begin position="1"/>
        <end position="38"/>
    </location>
</feature>
<keyword evidence="19" id="KW-0378">Hydrolase</keyword>
<comment type="subcellular location">
    <subcellularLocation>
        <location evidence="3">Secreted</location>
    </subcellularLocation>
    <subcellularLocation>
        <location evidence="2">Vacuole</location>
    </subcellularLocation>
</comment>
<comment type="cofactor">
    <cofactor evidence="1">
        <name>Zn(2+)</name>
        <dbReference type="ChEBI" id="CHEBI:29105"/>
    </cofactor>
</comment>
<proteinExistence type="inferred from homology"/>
<dbReference type="FunFam" id="3.40.630.10:FF:000060">
    <property type="entry name" value="Putative metallocarboxypeptidase ecm14"/>
    <property type="match status" value="1"/>
</dbReference>
<keyword evidence="5" id="KW-0964">Secreted</keyword>
<dbReference type="GO" id="GO:0005773">
    <property type="term" value="C:vacuole"/>
    <property type="evidence" value="ECO:0007669"/>
    <property type="project" value="UniProtKB-SubCell"/>
</dbReference>
<evidence type="ECO:0000313" key="19">
    <source>
        <dbReference type="EMBL" id="KJZ75666.1"/>
    </source>
</evidence>
<dbReference type="GO" id="GO:0004181">
    <property type="term" value="F:metallocarboxypeptidase activity"/>
    <property type="evidence" value="ECO:0007669"/>
    <property type="project" value="InterPro"/>
</dbReference>
<evidence type="ECO:0000256" key="3">
    <source>
        <dbReference type="ARBA" id="ARBA00004613"/>
    </source>
</evidence>
<name>A0A0F7ZKV4_9HYPO</name>
<evidence type="ECO:0000256" key="11">
    <source>
        <dbReference type="ARBA" id="ARBA00023316"/>
    </source>
</evidence>
<dbReference type="GO" id="GO:0005576">
    <property type="term" value="C:extracellular region"/>
    <property type="evidence" value="ECO:0007669"/>
    <property type="project" value="UniProtKB-SubCell"/>
</dbReference>
<evidence type="ECO:0000313" key="20">
    <source>
        <dbReference type="Proteomes" id="UP000054481"/>
    </source>
</evidence>
<feature type="compositionally biased region" description="Basic and acidic residues" evidence="16">
    <location>
        <begin position="536"/>
        <end position="554"/>
    </location>
</feature>
<evidence type="ECO:0000256" key="17">
    <source>
        <dbReference type="SAM" id="SignalP"/>
    </source>
</evidence>
<dbReference type="Proteomes" id="UP000054481">
    <property type="component" value="Unassembled WGS sequence"/>
</dbReference>
<evidence type="ECO:0000256" key="6">
    <source>
        <dbReference type="ARBA" id="ARBA00022554"/>
    </source>
</evidence>
<comment type="function">
    <text evidence="12">Inactive carboxypeptidase that may play a role in cell wall organization and biogenesis.</text>
</comment>
<dbReference type="Gene3D" id="3.40.630.10">
    <property type="entry name" value="Zn peptidases"/>
    <property type="match status" value="1"/>
</dbReference>
<evidence type="ECO:0000256" key="1">
    <source>
        <dbReference type="ARBA" id="ARBA00001947"/>
    </source>
</evidence>
<dbReference type="CDD" id="cd03860">
    <property type="entry name" value="M14_CP_A-B_like"/>
    <property type="match status" value="1"/>
</dbReference>
<feature type="chain" id="PRO_5002525834" description="Inactive metallocarboxypeptidase ECM14" evidence="17">
    <location>
        <begin position="39"/>
        <end position="562"/>
    </location>
</feature>
<feature type="domain" description="Peptidase M14" evidence="18">
    <location>
        <begin position="201"/>
        <end position="520"/>
    </location>
</feature>
<dbReference type="PRINTS" id="PR00765">
    <property type="entry name" value="CRBOXYPTASEA"/>
</dbReference>
<organism evidence="19 20">
    <name type="scientific">Hirsutella minnesotensis 3608</name>
    <dbReference type="NCBI Taxonomy" id="1043627"/>
    <lineage>
        <taxon>Eukaryota</taxon>
        <taxon>Fungi</taxon>
        <taxon>Dikarya</taxon>
        <taxon>Ascomycota</taxon>
        <taxon>Pezizomycotina</taxon>
        <taxon>Sordariomycetes</taxon>
        <taxon>Hypocreomycetidae</taxon>
        <taxon>Hypocreales</taxon>
        <taxon>Ophiocordycipitaceae</taxon>
        <taxon>Hirsutella</taxon>
    </lineage>
</organism>
<evidence type="ECO:0000256" key="4">
    <source>
        <dbReference type="ARBA" id="ARBA00005988"/>
    </source>
</evidence>
<feature type="region of interest" description="Disordered" evidence="16">
    <location>
        <begin position="527"/>
        <end position="562"/>
    </location>
</feature>
<dbReference type="GO" id="GO:0008270">
    <property type="term" value="F:zinc ion binding"/>
    <property type="evidence" value="ECO:0007669"/>
    <property type="project" value="InterPro"/>
</dbReference>
<dbReference type="InterPro" id="IPR057247">
    <property type="entry name" value="CARBOXYPEPT_ZN_2"/>
</dbReference>
<evidence type="ECO:0000256" key="13">
    <source>
        <dbReference type="ARBA" id="ARBA00026187"/>
    </source>
</evidence>
<keyword evidence="11" id="KW-0961">Cell wall biogenesis/degradation</keyword>
<keyword evidence="7" id="KW-0479">Metal-binding</keyword>
<comment type="similarity">
    <text evidence="4 15">Belongs to the peptidase M14 family.</text>
</comment>
<keyword evidence="19" id="KW-0645">Protease</keyword>
<keyword evidence="10" id="KW-1015">Disulfide bond</keyword>
<dbReference type="AlphaFoldDB" id="A0A0F7ZKV4"/>
<keyword evidence="9" id="KW-0862">Zinc</keyword>
<evidence type="ECO:0000256" key="9">
    <source>
        <dbReference type="ARBA" id="ARBA00022833"/>
    </source>
</evidence>
<protein>
    <recommendedName>
        <fullName evidence="13">Inactive metallocarboxypeptidase ECM14</fullName>
    </recommendedName>
    <alternativeName>
        <fullName evidence="14">Inactive metallocarboxypeptidase ecm14</fullName>
    </alternativeName>
</protein>
<accession>A0A0F7ZKV4</accession>
<dbReference type="GO" id="GO:0071555">
    <property type="term" value="P:cell wall organization"/>
    <property type="evidence" value="ECO:0007669"/>
    <property type="project" value="UniProtKB-KW"/>
</dbReference>
<evidence type="ECO:0000256" key="2">
    <source>
        <dbReference type="ARBA" id="ARBA00004116"/>
    </source>
</evidence>
<gene>
    <name evidence="19" type="ORF">HIM_04823</name>
</gene>
<dbReference type="SUPFAM" id="SSF53187">
    <property type="entry name" value="Zn-dependent exopeptidases"/>
    <property type="match status" value="1"/>
</dbReference>
<keyword evidence="20" id="KW-1185">Reference proteome</keyword>
<dbReference type="PROSITE" id="PS00132">
    <property type="entry name" value="CARBOXYPEPT_ZN_1"/>
    <property type="match status" value="1"/>
</dbReference>
<evidence type="ECO:0000256" key="16">
    <source>
        <dbReference type="SAM" id="MobiDB-lite"/>
    </source>
</evidence>
<comment type="caution">
    <text evidence="15">Lacks conserved residue(s) required for the propagation of feature annotation.</text>
</comment>
<evidence type="ECO:0000256" key="7">
    <source>
        <dbReference type="ARBA" id="ARBA00022723"/>
    </source>
</evidence>
<evidence type="ECO:0000256" key="14">
    <source>
        <dbReference type="ARBA" id="ARBA00026213"/>
    </source>
</evidence>
<reference evidence="19 20" key="1">
    <citation type="journal article" date="2014" name="Genome Biol. Evol.">
        <title>Comparative genomics and transcriptomics analyses reveal divergent lifestyle features of nematode endoparasitic fungus Hirsutella minnesotensis.</title>
        <authorList>
            <person name="Lai Y."/>
            <person name="Liu K."/>
            <person name="Zhang X."/>
            <person name="Zhang X."/>
            <person name="Li K."/>
            <person name="Wang N."/>
            <person name="Shu C."/>
            <person name="Wu Y."/>
            <person name="Wang C."/>
            <person name="Bushley K.E."/>
            <person name="Xiang M."/>
            <person name="Liu X."/>
        </authorList>
    </citation>
    <scope>NUCLEOTIDE SEQUENCE [LARGE SCALE GENOMIC DNA]</scope>
    <source>
        <strain evidence="19 20">3608</strain>
    </source>
</reference>
<dbReference type="Pfam" id="PF00246">
    <property type="entry name" value="Peptidase_M14"/>
    <property type="match status" value="1"/>
</dbReference>
<dbReference type="PROSITE" id="PS52035">
    <property type="entry name" value="PEPTIDASE_M14"/>
    <property type="match status" value="1"/>
</dbReference>
<dbReference type="EMBL" id="KQ030515">
    <property type="protein sequence ID" value="KJZ75666.1"/>
    <property type="molecule type" value="Genomic_DNA"/>
</dbReference>
<evidence type="ECO:0000256" key="12">
    <source>
        <dbReference type="ARBA" id="ARBA00025210"/>
    </source>
</evidence>
<evidence type="ECO:0000256" key="8">
    <source>
        <dbReference type="ARBA" id="ARBA00022729"/>
    </source>
</evidence>
<dbReference type="SMART" id="SM00631">
    <property type="entry name" value="Zn_pept"/>
    <property type="match status" value="1"/>
</dbReference>
<dbReference type="OrthoDB" id="3626597at2759"/>
<dbReference type="InterPro" id="IPR000834">
    <property type="entry name" value="Peptidase_M14"/>
</dbReference>
<evidence type="ECO:0000259" key="18">
    <source>
        <dbReference type="PROSITE" id="PS52035"/>
    </source>
</evidence>
<dbReference type="InterPro" id="IPR057246">
    <property type="entry name" value="CARBOXYPEPT_ZN_1"/>
</dbReference>
<dbReference type="PANTHER" id="PTHR11705:SF147">
    <property type="entry name" value="INACTIVE METALLOCARBOXYPEPTIDASE ECM14"/>
    <property type="match status" value="1"/>
</dbReference>
<evidence type="ECO:0000256" key="10">
    <source>
        <dbReference type="ARBA" id="ARBA00023157"/>
    </source>
</evidence>